<feature type="region of interest" description="Disordered" evidence="1">
    <location>
        <begin position="300"/>
        <end position="666"/>
    </location>
</feature>
<accession>A0ABD3M7L5</accession>
<feature type="compositionally biased region" description="Polar residues" evidence="1">
    <location>
        <begin position="385"/>
        <end position="405"/>
    </location>
</feature>
<dbReference type="Gene3D" id="2.60.120.260">
    <property type="entry name" value="Galactose-binding domain-like"/>
    <property type="match status" value="2"/>
</dbReference>
<proteinExistence type="predicted"/>
<dbReference type="PRINTS" id="PR01217">
    <property type="entry name" value="PRICHEXTENSN"/>
</dbReference>
<feature type="compositionally biased region" description="Low complexity" evidence="1">
    <location>
        <begin position="602"/>
        <end position="647"/>
    </location>
</feature>
<feature type="compositionally biased region" description="Low complexity" evidence="1">
    <location>
        <begin position="709"/>
        <end position="718"/>
    </location>
</feature>
<sequence>MKFFSSKKAIALNVVLAAQVVLLLGGGGGGGGGRDGKQGGAILPVVMASPSPLRRSIYINNKKTADANDGHPPQLVSIIGGGSGSGGFLSASAASSPGYLSSLVGGSKQQEANEDDVHIDQDDERSAPLVAMSTAIDETSLMTSPFQGRDMRLEDEHEQAKQVVMTDSSMVLPQLWKNSKEHQNEQDLSSLTTSYAQVVGRELQASDPTLVRFVRIQLEGTNYLHLREVQVFDQNEINVALNKNATQSSNLSQTSLPASAAVNGNLTDFFHTSREAGAWWEVDLGQSFAVSRVIIFNRNDGIPSHVTTPTSEPTTSQPSSHPTSQPTDNPTHQPTSQPTTSEPSFQPTSEPTTSQPSSHPTSQPTDNPTHQPTSQPTTSEPSFQLTSEPTTSQPSFHPTSQPTDNPTHQPTSQPTTSEPSFQPTSEPTTSQPSSHPTSQPTDNPTHQPTSQPTTSEPSFQPTSEPTTSQPSSHPTSQPTDNPGHQPTSQPTTSEPSFQPTSEPTTSQPSSYPTSQPTDNPTHQPTSQPTTSEPSFQPTSEPTTSQPSFQPTSQPTDNPTYQPTSQPTTSEPSFQPTSKPTTSQPSSHPTSQPTDNPTHQPASQPSTSEPSFQPTSEPTTSQPSSHPTSQPTDNPTHQPTSQPTTSEPLFQPSLQQTSQPTDNPTFDVNLISLGRHPNQQLLRHHLSRLIIPHISPPHSQQHQSHHSSRHPSQQLLSHHPTQPRSRLIIPHISPQPSFQSTSEPTSSQPSFQPTPQPTDNPTHQPTSQPTTSEPSFQPTSEPTTSQPSSHPTLQPTDNPTHQPTSHPTTSEPLFQPSFQQTSQPTDNPTFDVNLISLGLPFVGDCPSQVSVAGGVTVHYEPGERVSNHGVVFECKNWPDSLYCAQAAFKPDLDSKLVFWKQAWAVIGYCTGTAAVTTSGVICPNTWTSGDVTKYKENDRVSVIKSISPLIQVMYKCKAWPYSWHCGQFSPLDSTGGGKLGWDYVGECSPAGSLISTPGSAPAPVMTPTDSPIFVALPFVAGGCPAEFSESAYYEPGDRVSKDAVVFECKNWPDSLYCTQAAFKPELNLNTEHWEQVWNVVGHCTGTAAVTVTTTGVICPNAWTSGDVTKYKENDRLCTSAKHGHTRGIVDSSAHSIWQGVANWDGIMLEDVSENLLFQPDNEG</sequence>
<dbReference type="Proteomes" id="UP001530293">
    <property type="component" value="Unassembled WGS sequence"/>
</dbReference>
<dbReference type="PANTHER" id="PTHR36489">
    <property type="entry name" value="PROTEIN-COUPLED RECEPTOR GPR1, PUTATIVE-RELATED"/>
    <property type="match status" value="1"/>
</dbReference>
<evidence type="ECO:0000259" key="3">
    <source>
        <dbReference type="Pfam" id="PF00754"/>
    </source>
</evidence>
<feature type="domain" description="F5/8 type C" evidence="3">
    <location>
        <begin position="245"/>
        <end position="306"/>
    </location>
</feature>
<dbReference type="AlphaFoldDB" id="A0ABD3M7L5"/>
<evidence type="ECO:0000313" key="4">
    <source>
        <dbReference type="EMBL" id="KAL3758167.1"/>
    </source>
</evidence>
<gene>
    <name evidence="4" type="ORF">ACHAWU_000304</name>
</gene>
<keyword evidence="5" id="KW-1185">Reference proteome</keyword>
<comment type="caution">
    <text evidence="4">The sequence shown here is derived from an EMBL/GenBank/DDBJ whole genome shotgun (WGS) entry which is preliminary data.</text>
</comment>
<organism evidence="4 5">
    <name type="scientific">Discostella pseudostelligera</name>
    <dbReference type="NCBI Taxonomy" id="259834"/>
    <lineage>
        <taxon>Eukaryota</taxon>
        <taxon>Sar</taxon>
        <taxon>Stramenopiles</taxon>
        <taxon>Ochrophyta</taxon>
        <taxon>Bacillariophyta</taxon>
        <taxon>Coscinodiscophyceae</taxon>
        <taxon>Thalassiosirophycidae</taxon>
        <taxon>Stephanodiscales</taxon>
        <taxon>Stephanodiscaceae</taxon>
        <taxon>Discostella</taxon>
    </lineage>
</organism>
<feature type="compositionally biased region" description="Low complexity" evidence="1">
    <location>
        <begin position="406"/>
        <end position="593"/>
    </location>
</feature>
<keyword evidence="2" id="KW-0732">Signal</keyword>
<evidence type="ECO:0000313" key="5">
    <source>
        <dbReference type="Proteomes" id="UP001530293"/>
    </source>
</evidence>
<feature type="signal peptide" evidence="2">
    <location>
        <begin position="1"/>
        <end position="25"/>
    </location>
</feature>
<evidence type="ECO:0000256" key="2">
    <source>
        <dbReference type="SAM" id="SignalP"/>
    </source>
</evidence>
<dbReference type="PANTHER" id="PTHR36489:SF2">
    <property type="entry name" value="APPLE DOMAIN-CONTAINING PROTEIN"/>
    <property type="match status" value="1"/>
</dbReference>
<dbReference type="SUPFAM" id="SSF49785">
    <property type="entry name" value="Galactose-binding domain-like"/>
    <property type="match status" value="1"/>
</dbReference>
<feature type="region of interest" description="Disordered" evidence="1">
    <location>
        <begin position="693"/>
        <end position="828"/>
    </location>
</feature>
<name>A0ABD3M7L5_9STRA</name>
<dbReference type="EMBL" id="JALLBG020000238">
    <property type="protein sequence ID" value="KAL3758167.1"/>
    <property type="molecule type" value="Genomic_DNA"/>
</dbReference>
<feature type="compositionally biased region" description="Polar residues" evidence="1">
    <location>
        <begin position="815"/>
        <end position="828"/>
    </location>
</feature>
<protein>
    <recommendedName>
        <fullName evidence="3">F5/8 type C domain-containing protein</fullName>
    </recommendedName>
</protein>
<evidence type="ECO:0000256" key="1">
    <source>
        <dbReference type="SAM" id="MobiDB-lite"/>
    </source>
</evidence>
<dbReference type="Pfam" id="PF00754">
    <property type="entry name" value="F5_F8_type_C"/>
    <property type="match status" value="1"/>
</dbReference>
<reference evidence="4 5" key="1">
    <citation type="submission" date="2024-10" db="EMBL/GenBank/DDBJ databases">
        <title>Updated reference genomes for cyclostephanoid diatoms.</title>
        <authorList>
            <person name="Roberts W.R."/>
            <person name="Alverson A.J."/>
        </authorList>
    </citation>
    <scope>NUCLEOTIDE SEQUENCE [LARGE SCALE GENOMIC DNA]</scope>
    <source>
        <strain evidence="4 5">AJA232-27</strain>
    </source>
</reference>
<feature type="compositionally biased region" description="Low complexity" evidence="1">
    <location>
        <begin position="760"/>
        <end position="811"/>
    </location>
</feature>
<feature type="compositionally biased region" description="Low complexity" evidence="1">
    <location>
        <begin position="303"/>
        <end position="384"/>
    </location>
</feature>
<dbReference type="InterPro" id="IPR000421">
    <property type="entry name" value="FA58C"/>
</dbReference>
<feature type="compositionally biased region" description="Low complexity" evidence="1">
    <location>
        <begin position="733"/>
        <end position="750"/>
    </location>
</feature>
<dbReference type="InterPro" id="IPR008979">
    <property type="entry name" value="Galactose-bd-like_sf"/>
</dbReference>
<feature type="compositionally biased region" description="Polar residues" evidence="1">
    <location>
        <begin position="651"/>
        <end position="665"/>
    </location>
</feature>
<feature type="chain" id="PRO_5044840031" description="F5/8 type C domain-containing protein" evidence="2">
    <location>
        <begin position="26"/>
        <end position="1162"/>
    </location>
</feature>